<proteinExistence type="predicted"/>
<name>A0A3G4ZLK3_9VIRU</name>
<organism evidence="1">
    <name type="scientific">Terrestrivirus sp</name>
    <dbReference type="NCBI Taxonomy" id="2487775"/>
    <lineage>
        <taxon>Viruses</taxon>
        <taxon>Varidnaviria</taxon>
        <taxon>Bamfordvirae</taxon>
        <taxon>Nucleocytoviricota</taxon>
        <taxon>Megaviricetes</taxon>
        <taxon>Imitervirales</taxon>
        <taxon>Mimiviridae</taxon>
        <taxon>Klosneuvirinae</taxon>
    </lineage>
</organism>
<protein>
    <recommendedName>
        <fullName evidence="2">Nudix hydrolase domain-containing protein</fullName>
    </recommendedName>
</protein>
<evidence type="ECO:0008006" key="2">
    <source>
        <dbReference type="Google" id="ProtNLM"/>
    </source>
</evidence>
<evidence type="ECO:0000313" key="1">
    <source>
        <dbReference type="EMBL" id="AYV75717.1"/>
    </source>
</evidence>
<dbReference type="SUPFAM" id="SSF55811">
    <property type="entry name" value="Nudix"/>
    <property type="match status" value="1"/>
</dbReference>
<dbReference type="Gene3D" id="3.90.79.10">
    <property type="entry name" value="Nucleoside Triphosphate Pyrophosphohydrolase"/>
    <property type="match status" value="1"/>
</dbReference>
<reference evidence="1" key="1">
    <citation type="submission" date="2018-10" db="EMBL/GenBank/DDBJ databases">
        <title>Hidden diversity of soil giant viruses.</title>
        <authorList>
            <person name="Schulz F."/>
            <person name="Alteio L."/>
            <person name="Goudeau D."/>
            <person name="Ryan E.M."/>
            <person name="Malmstrom R.R."/>
            <person name="Blanchard J."/>
            <person name="Woyke T."/>
        </authorList>
    </citation>
    <scope>NUCLEOTIDE SEQUENCE</scope>
    <source>
        <strain evidence="1">TEV1</strain>
    </source>
</reference>
<dbReference type="InterPro" id="IPR015797">
    <property type="entry name" value="NUDIX_hydrolase-like_dom_sf"/>
</dbReference>
<dbReference type="EMBL" id="MK071980">
    <property type="protein sequence ID" value="AYV75717.1"/>
    <property type="molecule type" value="Genomic_DNA"/>
</dbReference>
<sequence>MEIKFIKYIPDDFKQEFKSRKYQPATFRTMNSCKSFNAMHRVMFRAFNSEKDEIYGTDKKWLISQHILGFPEYVLDNIIFPNPKDTYILCATYGKGGWGNGGDTQIFVTGCIERNETPFDAVIGELEEEIRFTPRDSNCIVQVLDTNTMGSDNITWFHCKASQMEYVGIVKKRPTTKVKGKKKVGCIVYGSEKEMIDFVTRIEKSTEFNDQIIGLSFIKLDDVYKLIPMIREHKMKGSKYHLMVDFSTI</sequence>
<accession>A0A3G4ZLK3</accession>
<gene>
    <name evidence="1" type="ORF">Terrestrivirus2_225</name>
</gene>